<feature type="signal peptide" evidence="1">
    <location>
        <begin position="1"/>
        <end position="20"/>
    </location>
</feature>
<evidence type="ECO:0008006" key="4">
    <source>
        <dbReference type="Google" id="ProtNLM"/>
    </source>
</evidence>
<proteinExistence type="predicted"/>
<sequence>MALLSLLLSAALLLAGDVAARPTACTLPTWTIDGMKLNFKNPASANFTLVNTVTNVPEAVSCRLEFATLCEIKGIPSNKDLYIHLQTKGEDVWVNVTSPYTCDGSTGHVTGSAENLYNCAEDDMYTCTAEKIVVDGTFVNW</sequence>
<evidence type="ECO:0000313" key="2">
    <source>
        <dbReference type="EMBL" id="KAK3395157.1"/>
    </source>
</evidence>
<name>A0AAE0P8A5_9PEZI</name>
<comment type="caution">
    <text evidence="2">The sequence shown here is derived from an EMBL/GenBank/DDBJ whole genome shotgun (WGS) entry which is preliminary data.</text>
</comment>
<gene>
    <name evidence="2" type="ORF">B0H63DRAFT_64711</name>
</gene>
<keyword evidence="1" id="KW-0732">Signal</keyword>
<dbReference type="Proteomes" id="UP001285441">
    <property type="component" value="Unassembled WGS sequence"/>
</dbReference>
<dbReference type="EMBL" id="JAULSW010000001">
    <property type="protein sequence ID" value="KAK3395157.1"/>
    <property type="molecule type" value="Genomic_DNA"/>
</dbReference>
<organism evidence="2 3">
    <name type="scientific">Podospora didyma</name>
    <dbReference type="NCBI Taxonomy" id="330526"/>
    <lineage>
        <taxon>Eukaryota</taxon>
        <taxon>Fungi</taxon>
        <taxon>Dikarya</taxon>
        <taxon>Ascomycota</taxon>
        <taxon>Pezizomycotina</taxon>
        <taxon>Sordariomycetes</taxon>
        <taxon>Sordariomycetidae</taxon>
        <taxon>Sordariales</taxon>
        <taxon>Podosporaceae</taxon>
        <taxon>Podospora</taxon>
    </lineage>
</organism>
<feature type="chain" id="PRO_5042015870" description="AA1-like domain-containing protein" evidence="1">
    <location>
        <begin position="21"/>
        <end position="141"/>
    </location>
</feature>
<evidence type="ECO:0000256" key="1">
    <source>
        <dbReference type="SAM" id="SignalP"/>
    </source>
</evidence>
<accession>A0AAE0P8A5</accession>
<reference evidence="2" key="1">
    <citation type="journal article" date="2023" name="Mol. Phylogenet. Evol.">
        <title>Genome-scale phylogeny and comparative genomics of the fungal order Sordariales.</title>
        <authorList>
            <person name="Hensen N."/>
            <person name="Bonometti L."/>
            <person name="Westerberg I."/>
            <person name="Brannstrom I.O."/>
            <person name="Guillou S."/>
            <person name="Cros-Aarteil S."/>
            <person name="Calhoun S."/>
            <person name="Haridas S."/>
            <person name="Kuo A."/>
            <person name="Mondo S."/>
            <person name="Pangilinan J."/>
            <person name="Riley R."/>
            <person name="LaButti K."/>
            <person name="Andreopoulos B."/>
            <person name="Lipzen A."/>
            <person name="Chen C."/>
            <person name="Yan M."/>
            <person name="Daum C."/>
            <person name="Ng V."/>
            <person name="Clum A."/>
            <person name="Steindorff A."/>
            <person name="Ohm R.A."/>
            <person name="Martin F."/>
            <person name="Silar P."/>
            <person name="Natvig D.O."/>
            <person name="Lalanne C."/>
            <person name="Gautier V."/>
            <person name="Ament-Velasquez S.L."/>
            <person name="Kruys A."/>
            <person name="Hutchinson M.I."/>
            <person name="Powell A.J."/>
            <person name="Barry K."/>
            <person name="Miller A.N."/>
            <person name="Grigoriev I.V."/>
            <person name="Debuchy R."/>
            <person name="Gladieux P."/>
            <person name="Hiltunen Thoren M."/>
            <person name="Johannesson H."/>
        </authorList>
    </citation>
    <scope>NUCLEOTIDE SEQUENCE</scope>
    <source>
        <strain evidence="2">CBS 232.78</strain>
    </source>
</reference>
<keyword evidence="3" id="KW-1185">Reference proteome</keyword>
<dbReference type="AlphaFoldDB" id="A0AAE0P8A5"/>
<evidence type="ECO:0000313" key="3">
    <source>
        <dbReference type="Proteomes" id="UP001285441"/>
    </source>
</evidence>
<protein>
    <recommendedName>
        <fullName evidence="4">AA1-like domain-containing protein</fullName>
    </recommendedName>
</protein>
<reference evidence="2" key="2">
    <citation type="submission" date="2023-06" db="EMBL/GenBank/DDBJ databases">
        <authorList>
            <consortium name="Lawrence Berkeley National Laboratory"/>
            <person name="Haridas S."/>
            <person name="Hensen N."/>
            <person name="Bonometti L."/>
            <person name="Westerberg I."/>
            <person name="Brannstrom I.O."/>
            <person name="Guillou S."/>
            <person name="Cros-Aarteil S."/>
            <person name="Calhoun S."/>
            <person name="Kuo A."/>
            <person name="Mondo S."/>
            <person name="Pangilinan J."/>
            <person name="Riley R."/>
            <person name="LaButti K."/>
            <person name="Andreopoulos B."/>
            <person name="Lipzen A."/>
            <person name="Chen C."/>
            <person name="Yanf M."/>
            <person name="Daum C."/>
            <person name="Ng V."/>
            <person name="Clum A."/>
            <person name="Steindorff A."/>
            <person name="Ohm R."/>
            <person name="Martin F."/>
            <person name="Silar P."/>
            <person name="Natvig D."/>
            <person name="Lalanne C."/>
            <person name="Gautier V."/>
            <person name="Ament-velasquez S.L."/>
            <person name="Kruys A."/>
            <person name="Hutchinson M.I."/>
            <person name="Powell A.J."/>
            <person name="Barry K."/>
            <person name="Miller A.N."/>
            <person name="Grigoriev I.V."/>
            <person name="Debuchy R."/>
            <person name="Gladieux P."/>
            <person name="Thoren M.H."/>
            <person name="Johannesson H."/>
        </authorList>
    </citation>
    <scope>NUCLEOTIDE SEQUENCE</scope>
    <source>
        <strain evidence="2">CBS 232.78</strain>
    </source>
</reference>